<evidence type="ECO:0000256" key="1">
    <source>
        <dbReference type="SAM" id="MobiDB-lite"/>
    </source>
</evidence>
<keyword evidence="3" id="KW-1185">Reference proteome</keyword>
<organism evidence="2 3">
    <name type="scientific">Aegilops tauschii subsp. strangulata</name>
    <name type="common">Goatgrass</name>
    <dbReference type="NCBI Taxonomy" id="200361"/>
    <lineage>
        <taxon>Eukaryota</taxon>
        <taxon>Viridiplantae</taxon>
        <taxon>Streptophyta</taxon>
        <taxon>Embryophyta</taxon>
        <taxon>Tracheophyta</taxon>
        <taxon>Spermatophyta</taxon>
        <taxon>Magnoliopsida</taxon>
        <taxon>Liliopsida</taxon>
        <taxon>Poales</taxon>
        <taxon>Poaceae</taxon>
        <taxon>BOP clade</taxon>
        <taxon>Pooideae</taxon>
        <taxon>Triticodae</taxon>
        <taxon>Triticeae</taxon>
        <taxon>Triticinae</taxon>
        <taxon>Aegilops</taxon>
    </lineage>
</organism>
<feature type="compositionally biased region" description="Low complexity" evidence="1">
    <location>
        <begin position="28"/>
        <end position="67"/>
    </location>
</feature>
<reference evidence="2" key="3">
    <citation type="journal article" date="2017" name="Nature">
        <title>Genome sequence of the progenitor of the wheat D genome Aegilops tauschii.</title>
        <authorList>
            <person name="Luo M.C."/>
            <person name="Gu Y.Q."/>
            <person name="Puiu D."/>
            <person name="Wang H."/>
            <person name="Twardziok S.O."/>
            <person name="Deal K.R."/>
            <person name="Huo N."/>
            <person name="Zhu T."/>
            <person name="Wang L."/>
            <person name="Wang Y."/>
            <person name="McGuire P.E."/>
            <person name="Liu S."/>
            <person name="Long H."/>
            <person name="Ramasamy R.K."/>
            <person name="Rodriguez J.C."/>
            <person name="Van S.L."/>
            <person name="Yuan L."/>
            <person name="Wang Z."/>
            <person name="Xia Z."/>
            <person name="Xiao L."/>
            <person name="Anderson O.D."/>
            <person name="Ouyang S."/>
            <person name="Liang Y."/>
            <person name="Zimin A.V."/>
            <person name="Pertea G."/>
            <person name="Qi P."/>
            <person name="Bennetzen J.L."/>
            <person name="Dai X."/>
            <person name="Dawson M.W."/>
            <person name="Muller H.G."/>
            <person name="Kugler K."/>
            <person name="Rivarola-Duarte L."/>
            <person name="Spannagl M."/>
            <person name="Mayer K.F.X."/>
            <person name="Lu F.H."/>
            <person name="Bevan M.W."/>
            <person name="Leroy P."/>
            <person name="Li P."/>
            <person name="You F.M."/>
            <person name="Sun Q."/>
            <person name="Liu Z."/>
            <person name="Lyons E."/>
            <person name="Wicker T."/>
            <person name="Salzberg S.L."/>
            <person name="Devos K.M."/>
            <person name="Dvorak J."/>
        </authorList>
    </citation>
    <scope>NUCLEOTIDE SEQUENCE [LARGE SCALE GENOMIC DNA]</scope>
    <source>
        <strain evidence="2">cv. AL8/78</strain>
    </source>
</reference>
<dbReference type="Gramene" id="AET6Gv20900500.1">
    <property type="protein sequence ID" value="AET6Gv20900500.1"/>
    <property type="gene ID" value="AET6Gv20900500"/>
</dbReference>
<proteinExistence type="predicted"/>
<feature type="compositionally biased region" description="Low complexity" evidence="1">
    <location>
        <begin position="11"/>
        <end position="20"/>
    </location>
</feature>
<name>A0A453PXI4_AEGTS</name>
<feature type="region of interest" description="Disordered" evidence="1">
    <location>
        <begin position="1"/>
        <end position="100"/>
    </location>
</feature>
<dbReference type="EnsemblPlants" id="AET6Gv20900500.1">
    <property type="protein sequence ID" value="AET6Gv20900500.1"/>
    <property type="gene ID" value="AET6Gv20900500"/>
</dbReference>
<dbReference type="Proteomes" id="UP000015105">
    <property type="component" value="Chromosome 6D"/>
</dbReference>
<reference evidence="2" key="4">
    <citation type="submission" date="2019-03" db="UniProtKB">
        <authorList>
            <consortium name="EnsemblPlants"/>
        </authorList>
    </citation>
    <scope>IDENTIFICATION</scope>
</reference>
<dbReference type="AlphaFoldDB" id="A0A453PXI4"/>
<sequence>YLGLSPVATGAHASAALSHAPARRPRALDASAGRPRRSGSTSAASRGPVARAPKASTAAARGSAPARLNFRRPTEAATNGHERSRLGGAQPVSTRACGGRHRHPQAPARCCWRASWLLSLIRLVRPGWSWLGCSTWPICMSLSPRVF</sequence>
<reference evidence="2" key="5">
    <citation type="journal article" date="2021" name="G3 (Bethesda)">
        <title>Aegilops tauschii genome assembly Aet v5.0 features greater sequence contiguity and improved annotation.</title>
        <authorList>
            <person name="Wang L."/>
            <person name="Zhu T."/>
            <person name="Rodriguez J.C."/>
            <person name="Deal K.R."/>
            <person name="Dubcovsky J."/>
            <person name="McGuire P.E."/>
            <person name="Lux T."/>
            <person name="Spannagl M."/>
            <person name="Mayer K.F.X."/>
            <person name="Baldrich P."/>
            <person name="Meyers B.C."/>
            <person name="Huo N."/>
            <person name="Gu Y.Q."/>
            <person name="Zhou H."/>
            <person name="Devos K.M."/>
            <person name="Bennetzen J.L."/>
            <person name="Unver T."/>
            <person name="Budak H."/>
            <person name="Gulick P.J."/>
            <person name="Galiba G."/>
            <person name="Kalapos B."/>
            <person name="Nelson D.R."/>
            <person name="Li P."/>
            <person name="You F.M."/>
            <person name="Luo M.C."/>
            <person name="Dvorak J."/>
        </authorList>
    </citation>
    <scope>NUCLEOTIDE SEQUENCE [LARGE SCALE GENOMIC DNA]</scope>
    <source>
        <strain evidence="2">cv. AL8/78</strain>
    </source>
</reference>
<accession>A0A453PXI4</accession>
<reference evidence="3" key="2">
    <citation type="journal article" date="2017" name="Nat. Plants">
        <title>The Aegilops tauschii genome reveals multiple impacts of transposons.</title>
        <authorList>
            <person name="Zhao G."/>
            <person name="Zou C."/>
            <person name="Li K."/>
            <person name="Wang K."/>
            <person name="Li T."/>
            <person name="Gao L."/>
            <person name="Zhang X."/>
            <person name="Wang H."/>
            <person name="Yang Z."/>
            <person name="Liu X."/>
            <person name="Jiang W."/>
            <person name="Mao L."/>
            <person name="Kong X."/>
            <person name="Jiao Y."/>
            <person name="Jia J."/>
        </authorList>
    </citation>
    <scope>NUCLEOTIDE SEQUENCE [LARGE SCALE GENOMIC DNA]</scope>
    <source>
        <strain evidence="3">cv. AL8/78</strain>
    </source>
</reference>
<protein>
    <submittedName>
        <fullName evidence="2">Uncharacterized protein</fullName>
    </submittedName>
</protein>
<evidence type="ECO:0000313" key="2">
    <source>
        <dbReference type="EnsemblPlants" id="AET6Gv20900500.1"/>
    </source>
</evidence>
<reference evidence="3" key="1">
    <citation type="journal article" date="2014" name="Science">
        <title>Ancient hybridizations among the ancestral genomes of bread wheat.</title>
        <authorList>
            <consortium name="International Wheat Genome Sequencing Consortium,"/>
            <person name="Marcussen T."/>
            <person name="Sandve S.R."/>
            <person name="Heier L."/>
            <person name="Spannagl M."/>
            <person name="Pfeifer M."/>
            <person name="Jakobsen K.S."/>
            <person name="Wulff B.B."/>
            <person name="Steuernagel B."/>
            <person name="Mayer K.F."/>
            <person name="Olsen O.A."/>
        </authorList>
    </citation>
    <scope>NUCLEOTIDE SEQUENCE [LARGE SCALE GENOMIC DNA]</scope>
    <source>
        <strain evidence="3">cv. AL8/78</strain>
    </source>
</reference>
<evidence type="ECO:0000313" key="3">
    <source>
        <dbReference type="Proteomes" id="UP000015105"/>
    </source>
</evidence>